<keyword evidence="1" id="KW-0472">Membrane</keyword>
<dbReference type="RefSeq" id="WP_050741540.1">
    <property type="nucleotide sequence ID" value="NZ_LGYO01000051.1"/>
</dbReference>
<reference evidence="3" key="1">
    <citation type="submission" date="2015-07" db="EMBL/GenBank/DDBJ databases">
        <title>Draft genome sequence of Acetobacterium bakii DSM 8293, a potential psychrophilic chemical producer through syngas fermentation.</title>
        <authorList>
            <person name="Song Y."/>
            <person name="Hwang S."/>
            <person name="Cho B.-K."/>
        </authorList>
    </citation>
    <scope>NUCLEOTIDE SEQUENCE [LARGE SCALE GENOMIC DNA]</scope>
    <source>
        <strain evidence="3">DSM 8239</strain>
    </source>
</reference>
<comment type="caution">
    <text evidence="2">The sequence shown here is derived from an EMBL/GenBank/DDBJ whole genome shotgun (WGS) entry which is preliminary data.</text>
</comment>
<feature type="transmembrane region" description="Helical" evidence="1">
    <location>
        <begin position="12"/>
        <end position="36"/>
    </location>
</feature>
<dbReference type="Proteomes" id="UP000036873">
    <property type="component" value="Unassembled WGS sequence"/>
</dbReference>
<gene>
    <name evidence="2" type="ORF">AKG39_16715</name>
</gene>
<proteinExistence type="predicted"/>
<name>A0A0L6TWD7_9FIRM</name>
<evidence type="ECO:0000313" key="3">
    <source>
        <dbReference type="Proteomes" id="UP000036873"/>
    </source>
</evidence>
<feature type="transmembrane region" description="Helical" evidence="1">
    <location>
        <begin position="42"/>
        <end position="64"/>
    </location>
</feature>
<protein>
    <submittedName>
        <fullName evidence="2">Uncharacterized protein</fullName>
    </submittedName>
</protein>
<dbReference type="EMBL" id="LGYO01000051">
    <property type="protein sequence ID" value="KNZ40591.1"/>
    <property type="molecule type" value="Genomic_DNA"/>
</dbReference>
<keyword evidence="1" id="KW-0812">Transmembrane</keyword>
<organism evidence="2 3">
    <name type="scientific">Acetobacterium bakii</name>
    <dbReference type="NCBI Taxonomy" id="52689"/>
    <lineage>
        <taxon>Bacteria</taxon>
        <taxon>Bacillati</taxon>
        <taxon>Bacillota</taxon>
        <taxon>Clostridia</taxon>
        <taxon>Eubacteriales</taxon>
        <taxon>Eubacteriaceae</taxon>
        <taxon>Acetobacterium</taxon>
    </lineage>
</organism>
<evidence type="ECO:0000313" key="2">
    <source>
        <dbReference type="EMBL" id="KNZ40591.1"/>
    </source>
</evidence>
<sequence length="81" mass="9448">MKGHFWQTIFFVIFWNIIISVMFVVIIFILEIIAFFSLRQLMGNTMALSIFIASFGFLVIPSAARRNQIQHKLNELITPEN</sequence>
<evidence type="ECO:0000256" key="1">
    <source>
        <dbReference type="SAM" id="Phobius"/>
    </source>
</evidence>
<dbReference type="AlphaFoldDB" id="A0A0L6TWD7"/>
<accession>A0A0L6TWD7</accession>
<keyword evidence="1" id="KW-1133">Transmembrane helix</keyword>
<keyword evidence="3" id="KW-1185">Reference proteome</keyword>